<evidence type="ECO:0000313" key="3">
    <source>
        <dbReference type="Proteomes" id="UP000095495"/>
    </source>
</evidence>
<reference evidence="1 3" key="1">
    <citation type="submission" date="2015-09" db="EMBL/GenBank/DDBJ databases">
        <authorList>
            <consortium name="Pathogen Informatics"/>
        </authorList>
    </citation>
    <scope>NUCLEOTIDE SEQUENCE [LARGE SCALE GENOMIC DNA]</scope>
    <source>
        <strain evidence="1 3">2789STDY5608863</strain>
    </source>
</reference>
<gene>
    <name evidence="1" type="ORF">ERS852420_02685</name>
    <name evidence="2" type="ORF">GMD30_07590</name>
</gene>
<dbReference type="Proteomes" id="UP000446657">
    <property type="component" value="Unassembled WGS sequence"/>
</dbReference>
<protein>
    <submittedName>
        <fullName evidence="2">DUF2971 domain-containing protein</fullName>
    </submittedName>
    <submittedName>
        <fullName evidence="1">Protein of uncharacterized function (DUF2971)</fullName>
    </submittedName>
</protein>
<evidence type="ECO:0000313" key="2">
    <source>
        <dbReference type="EMBL" id="MTR81574.1"/>
    </source>
</evidence>
<sequence length="655" mass="76594">MNTFDDIVLSYDLQLNQFKEELAFDQELLPAEMEYKSVTEREYNHDSFAFYTGDDLLARNHFFMQMRKLAELPRSSDYQEERLFLLKIACEDLEKYVFALSMRRISEPQICSYGPRMATLILAYGGAESLYALIKEKHAETIRDYDGEYADNVSDDGFFDFYQIYEQYGDYALFILQDVDTALKYYELAALDWYYFEGEVEWDISSAKKEAILRRGQEFRRMSQLVRNPGESVSLWRRMVVWDGEEAYKESFIEYIHNLNAKDHSGIYQCATAFFHNVSGMIDAGAARDDLRVAVLLAHVVRDSSLYSTMVMIAPMVNKIQLSAKTKHDMFECLCANQSKTLVAIRKYLVNVGECEESFDVCFRLLTIKECVQRIARFLRVNPTEETELAYYTSLQTFSYMLPFKAEKGMEGKLSVMNIAYMNDPNEGRTLQKSLFAGEIPFEGDIRHRKDARYPYVFIKCFTPQIDFLPMWEMYGDYARGCCLVLDWSRIRTQKMEVPLYHVCYLSSDVEDFHVEQQFNANLTSYKEMEEELHELAALCDLLYRKNDAACLEAMHSILNEILYLFKDSSYAYEKEVRICYQYPGVDEAFRHTSGEFCKLYVATDFPVAIKEVILGPKFLNRSEVMPYLQEQIDRMSEMCKMQVTQITLSDIEYL</sequence>
<evidence type="ECO:0000313" key="4">
    <source>
        <dbReference type="Proteomes" id="UP000446657"/>
    </source>
</evidence>
<proteinExistence type="predicted"/>
<reference evidence="2 4" key="2">
    <citation type="journal article" date="2019" name="Nat. Med.">
        <title>A library of human gut bacterial isolates paired with longitudinal multiomics data enables mechanistic microbiome research.</title>
        <authorList>
            <person name="Poyet M."/>
            <person name="Groussin M."/>
            <person name="Gibbons S.M."/>
            <person name="Avila-Pacheco J."/>
            <person name="Jiang X."/>
            <person name="Kearney S.M."/>
            <person name="Perrotta A.R."/>
            <person name="Berdy B."/>
            <person name="Zhao S."/>
            <person name="Lieberman T.D."/>
            <person name="Swanson P.K."/>
            <person name="Smith M."/>
            <person name="Roesemann S."/>
            <person name="Alexander J.E."/>
            <person name="Rich S.A."/>
            <person name="Livny J."/>
            <person name="Vlamakis H."/>
            <person name="Clish C."/>
            <person name="Bullock K."/>
            <person name="Deik A."/>
            <person name="Scott J."/>
            <person name="Pierce K.A."/>
            <person name="Xavier R.J."/>
            <person name="Alm E.J."/>
        </authorList>
    </citation>
    <scope>NUCLEOTIDE SEQUENCE [LARGE SCALE GENOMIC DNA]</scope>
    <source>
        <strain evidence="2 4">BIOML-A1</strain>
    </source>
</reference>
<dbReference type="InterPro" id="IPR021352">
    <property type="entry name" value="DUF2971"/>
</dbReference>
<dbReference type="AlphaFoldDB" id="A0A173U4C8"/>
<dbReference type="EMBL" id="CYXV01000012">
    <property type="protein sequence ID" value="CUN09694.1"/>
    <property type="molecule type" value="Genomic_DNA"/>
</dbReference>
<dbReference type="EMBL" id="WNAL01000013">
    <property type="protein sequence ID" value="MTR81574.1"/>
    <property type="molecule type" value="Genomic_DNA"/>
</dbReference>
<accession>A0A173U4C8</accession>
<evidence type="ECO:0000313" key="1">
    <source>
        <dbReference type="EMBL" id="CUN09694.1"/>
    </source>
</evidence>
<dbReference type="Pfam" id="PF11185">
    <property type="entry name" value="DUF2971"/>
    <property type="match status" value="1"/>
</dbReference>
<dbReference type="Proteomes" id="UP000095495">
    <property type="component" value="Unassembled WGS sequence"/>
</dbReference>
<dbReference type="RefSeq" id="WP_055263522.1">
    <property type="nucleotide sequence ID" value="NZ_CYXV01000012.1"/>
</dbReference>
<name>A0A173U4C8_9FIRM</name>
<organism evidence="1 3">
    <name type="scientific">Roseburia faecis</name>
    <dbReference type="NCBI Taxonomy" id="301302"/>
    <lineage>
        <taxon>Bacteria</taxon>
        <taxon>Bacillati</taxon>
        <taxon>Bacillota</taxon>
        <taxon>Clostridia</taxon>
        <taxon>Lachnospirales</taxon>
        <taxon>Lachnospiraceae</taxon>
        <taxon>Roseburia</taxon>
    </lineage>
</organism>